<dbReference type="RefSeq" id="WP_317696947.1">
    <property type="nucleotide sequence ID" value="NZ_AP026801.1"/>
</dbReference>
<evidence type="ECO:0008006" key="3">
    <source>
        <dbReference type="Google" id="ProtNLM"/>
    </source>
</evidence>
<evidence type="ECO:0000313" key="1">
    <source>
        <dbReference type="EMBL" id="BDR55542.1"/>
    </source>
</evidence>
<evidence type="ECO:0000313" key="2">
    <source>
        <dbReference type="Proteomes" id="UP001321804"/>
    </source>
</evidence>
<organism evidence="1 2">
    <name type="scientific">Xylocopilactobacillus apis</name>
    <dbReference type="NCBI Taxonomy" id="2932183"/>
    <lineage>
        <taxon>Bacteria</taxon>
        <taxon>Bacillati</taxon>
        <taxon>Bacillota</taxon>
        <taxon>Bacilli</taxon>
        <taxon>Lactobacillales</taxon>
        <taxon>Lactobacillaceae</taxon>
        <taxon>Xylocopilactobacillus</taxon>
    </lineage>
</organism>
<keyword evidence="2" id="KW-1185">Reference proteome</keyword>
<dbReference type="Proteomes" id="UP001321804">
    <property type="component" value="Chromosome"/>
</dbReference>
<dbReference type="KEGG" id="xak:KIMC2_01040"/>
<proteinExistence type="predicted"/>
<reference evidence="1 2" key="1">
    <citation type="journal article" date="2023" name="Microbiol. Spectr.">
        <title>Symbiosis of Carpenter Bees with Uncharacterized Lactic Acid Bacteria Showing NAD Auxotrophy.</title>
        <authorList>
            <person name="Kawasaki S."/>
            <person name="Ozawa K."/>
            <person name="Mori T."/>
            <person name="Yamamoto A."/>
            <person name="Ito M."/>
            <person name="Ohkuma M."/>
            <person name="Sakamoto M."/>
            <person name="Matsutani M."/>
        </authorList>
    </citation>
    <scope>NUCLEOTIDE SEQUENCE [LARGE SCALE GENOMIC DNA]</scope>
    <source>
        <strain evidence="1 2">KimC2</strain>
    </source>
</reference>
<dbReference type="EMBL" id="AP026801">
    <property type="protein sequence ID" value="BDR55542.1"/>
    <property type="molecule type" value="Genomic_DNA"/>
</dbReference>
<name>A0AAU9DFQ6_9LACO</name>
<sequence length="64" mass="7376">MDFPILTMLIGINSYVVKIKTNLKNSFMEVVETLKENLFKATQSFEKLQPVSKCYILEELMVSS</sequence>
<dbReference type="AlphaFoldDB" id="A0AAU9DFQ6"/>
<accession>A0AAU9DFQ6</accession>
<gene>
    <name evidence="1" type="ORF">KIMC2_01040</name>
</gene>
<protein>
    <recommendedName>
        <fullName evidence="3">Transposase</fullName>
    </recommendedName>
</protein>